<dbReference type="EMBL" id="CP066744">
    <property type="protein sequence ID" value="QQK08509.1"/>
    <property type="molecule type" value="Genomic_DNA"/>
</dbReference>
<evidence type="ECO:0000313" key="1">
    <source>
        <dbReference type="EMBL" id="QQK08509.1"/>
    </source>
</evidence>
<proteinExistence type="predicted"/>
<accession>A0AC61MZ81</accession>
<name>A0AC61MZ81_9FIRM</name>
<protein>
    <submittedName>
        <fullName evidence="1">VanZ family protein</fullName>
    </submittedName>
</protein>
<evidence type="ECO:0000313" key="2">
    <source>
        <dbReference type="Proteomes" id="UP000595814"/>
    </source>
</evidence>
<organism evidence="1 2">
    <name type="scientific">Miniphocaeibacter halophilus</name>
    <dbReference type="NCBI Taxonomy" id="2931922"/>
    <lineage>
        <taxon>Bacteria</taxon>
        <taxon>Bacillati</taxon>
        <taxon>Bacillota</taxon>
        <taxon>Tissierellia</taxon>
        <taxon>Tissierellales</taxon>
        <taxon>Peptoniphilaceae</taxon>
        <taxon>Miniphocaeibacter</taxon>
    </lineage>
</organism>
<sequence length="229" mass="27077">MREKIGKIFQLFVTGLIILTLFLIFKIIISDFEYIVDFKKLILIGACSGVFNILSSLCYIRSLKNKSDKFMLVRQNITILFIQYLLILIIAIFLKKGMGLFYDTDDFVLYIKNNYNLKPFAIIKYYILGFNNKVLSFSNMFYNIFGNLIIFMPFGFFIYILFDNMKEFKNYFITMSIIIIFIEIMQVLTMTGFMDIDDYILNITGAIITYLFLNNKTIKNILKKFYIIK</sequence>
<dbReference type="Proteomes" id="UP000595814">
    <property type="component" value="Chromosome"/>
</dbReference>
<reference evidence="1 2" key="1">
    <citation type="journal article" date="2022" name="Int. J. Syst. Evol. Microbiol.">
        <title>Miniphocaeibacter halophilus sp. nov., an ammonium-tolerant acetate-producing bacterium isolated from a biogas system.</title>
        <authorList>
            <person name="Schnurer A."/>
            <person name="Singh A."/>
            <person name="Bi S."/>
            <person name="Qiao W."/>
            <person name="Westerholm M."/>
        </authorList>
    </citation>
    <scope>NUCLEOTIDE SEQUENCE [LARGE SCALE GENOMIC DNA]</scope>
    <source>
        <strain evidence="1 2">AMB_01</strain>
    </source>
</reference>
<gene>
    <name evidence="1" type="ORF">JFY71_02935</name>
</gene>
<keyword evidence="2" id="KW-1185">Reference proteome</keyword>